<organism evidence="3 4">
    <name type="scientific">Anaerotruncus colihominis</name>
    <dbReference type="NCBI Taxonomy" id="169435"/>
    <lineage>
        <taxon>Bacteria</taxon>
        <taxon>Bacillati</taxon>
        <taxon>Bacillota</taxon>
        <taxon>Clostridia</taxon>
        <taxon>Eubacteriales</taxon>
        <taxon>Oscillospiraceae</taxon>
        <taxon>Anaerotruncus</taxon>
    </lineage>
</organism>
<feature type="domain" description="Capsule synthesis protein CapA" evidence="2">
    <location>
        <begin position="9"/>
        <end position="83"/>
    </location>
</feature>
<dbReference type="SUPFAM" id="SSF56300">
    <property type="entry name" value="Metallo-dependent phosphatases"/>
    <property type="match status" value="1"/>
</dbReference>
<sequence>MPFCVSLQKKEGAEYILIYFHSGIEFTNSSSPKQQRIAKEIANAGADYILCSHSHTVQEYDIITGSKGKQVPVIYGMGNFISHMTKRIEVSYGIMMSLTLTKENGQVRLSNEGYYPLRVFTNNDDTGRKYQLIPCTDSGIAAISDEAMVRRLKSGRKRIKKYVGSNIKMLR</sequence>
<dbReference type="PANTHER" id="PTHR33393">
    <property type="entry name" value="POLYGLUTAMINE SYNTHESIS ACCESSORY PROTEIN RV0574C-RELATED"/>
    <property type="match status" value="1"/>
</dbReference>
<evidence type="ECO:0000256" key="1">
    <source>
        <dbReference type="ARBA" id="ARBA00005662"/>
    </source>
</evidence>
<comment type="similarity">
    <text evidence="1">Belongs to the CapA family.</text>
</comment>
<dbReference type="InterPro" id="IPR052169">
    <property type="entry name" value="CW_Biosynth-Accessory"/>
</dbReference>
<dbReference type="Pfam" id="PF09587">
    <property type="entry name" value="PGA_cap"/>
    <property type="match status" value="1"/>
</dbReference>
<gene>
    <name evidence="3" type="ORF">D0435_14135</name>
</gene>
<dbReference type="RefSeq" id="WP_160203069.1">
    <property type="nucleotide sequence ID" value="NZ_QXWK01000037.1"/>
</dbReference>
<dbReference type="Proteomes" id="UP000446866">
    <property type="component" value="Unassembled WGS sequence"/>
</dbReference>
<evidence type="ECO:0000313" key="3">
    <source>
        <dbReference type="EMBL" id="NBH62786.1"/>
    </source>
</evidence>
<evidence type="ECO:0000313" key="4">
    <source>
        <dbReference type="Proteomes" id="UP000446866"/>
    </source>
</evidence>
<proteinExistence type="inferred from homology"/>
<reference evidence="3 4" key="1">
    <citation type="submission" date="2018-08" db="EMBL/GenBank/DDBJ databases">
        <title>Murine metabolic-syndrome-specific gut microbial biobank.</title>
        <authorList>
            <person name="Liu C."/>
        </authorList>
    </citation>
    <scope>NUCLEOTIDE SEQUENCE [LARGE SCALE GENOMIC DNA]</scope>
    <source>
        <strain evidence="3 4">28</strain>
    </source>
</reference>
<dbReference type="InterPro" id="IPR019079">
    <property type="entry name" value="Capsule_synth_CapA"/>
</dbReference>
<dbReference type="Gene3D" id="3.60.21.10">
    <property type="match status" value="1"/>
</dbReference>
<evidence type="ECO:0000259" key="2">
    <source>
        <dbReference type="Pfam" id="PF09587"/>
    </source>
</evidence>
<name>A0A845QMD2_9FIRM</name>
<dbReference type="EMBL" id="QXWK01000037">
    <property type="protein sequence ID" value="NBH62786.1"/>
    <property type="molecule type" value="Genomic_DNA"/>
</dbReference>
<dbReference type="PANTHER" id="PTHR33393:SF12">
    <property type="entry name" value="CAPSULE BIOSYNTHESIS PROTEIN CAPA"/>
    <property type="match status" value="1"/>
</dbReference>
<protein>
    <recommendedName>
        <fullName evidence="2">Capsule synthesis protein CapA domain-containing protein</fullName>
    </recommendedName>
</protein>
<keyword evidence="4" id="KW-1185">Reference proteome</keyword>
<accession>A0A845QMD2</accession>
<dbReference type="InterPro" id="IPR029052">
    <property type="entry name" value="Metallo-depent_PP-like"/>
</dbReference>
<dbReference type="AlphaFoldDB" id="A0A845QMD2"/>
<comment type="caution">
    <text evidence="3">The sequence shown here is derived from an EMBL/GenBank/DDBJ whole genome shotgun (WGS) entry which is preliminary data.</text>
</comment>